<evidence type="ECO:0000313" key="4">
    <source>
        <dbReference type="Proteomes" id="UP000316621"/>
    </source>
</evidence>
<dbReference type="EMBL" id="CM010719">
    <property type="protein sequence ID" value="RZC62002.1"/>
    <property type="molecule type" value="Genomic_DNA"/>
</dbReference>
<dbReference type="AlphaFoldDB" id="A0A4Y7JPP9"/>
<keyword evidence="2" id="KW-0812">Transmembrane</keyword>
<organism evidence="3 4">
    <name type="scientific">Papaver somniferum</name>
    <name type="common">Opium poppy</name>
    <dbReference type="NCBI Taxonomy" id="3469"/>
    <lineage>
        <taxon>Eukaryota</taxon>
        <taxon>Viridiplantae</taxon>
        <taxon>Streptophyta</taxon>
        <taxon>Embryophyta</taxon>
        <taxon>Tracheophyta</taxon>
        <taxon>Spermatophyta</taxon>
        <taxon>Magnoliopsida</taxon>
        <taxon>Ranunculales</taxon>
        <taxon>Papaveraceae</taxon>
        <taxon>Papaveroideae</taxon>
        <taxon>Papaver</taxon>
    </lineage>
</organism>
<feature type="compositionally biased region" description="Polar residues" evidence="1">
    <location>
        <begin position="167"/>
        <end position="176"/>
    </location>
</feature>
<proteinExistence type="predicted"/>
<sequence length="253" mass="28015">MAGFKRPRKAIEMMVANFDPPRKKPLICKLGTGCGPFYTHGELDHHKATTHPNDKKARDQKNKKKLAVAVIRKLRVPGAGILYGRKVFDKKSKTLLASQAEGLSEVPFEEGDVLEQLWSIEKSWRGGLLAGPTEDSQKVGEEKPLENGGSASAKRTISENGEKEESQASTEGCQGSTGVSCCRDEKFEDTSCQERLSGWMNGRFERREVLTGLVVLTIAAAYFIYRRLQGFFLLFLVLVLINVRVILVGSVIT</sequence>
<feature type="transmembrane region" description="Helical" evidence="2">
    <location>
        <begin position="231"/>
        <end position="252"/>
    </location>
</feature>
<dbReference type="Gramene" id="RZC62002">
    <property type="protein sequence ID" value="RZC62002"/>
    <property type="gene ID" value="C5167_023751"/>
</dbReference>
<feature type="region of interest" description="Disordered" evidence="1">
    <location>
        <begin position="129"/>
        <end position="176"/>
    </location>
</feature>
<protein>
    <submittedName>
        <fullName evidence="3">Uncharacterized protein</fullName>
    </submittedName>
</protein>
<feature type="compositionally biased region" description="Basic and acidic residues" evidence="1">
    <location>
        <begin position="156"/>
        <end position="166"/>
    </location>
</feature>
<accession>A0A4Y7JPP9</accession>
<feature type="transmembrane region" description="Helical" evidence="2">
    <location>
        <begin position="209"/>
        <end position="225"/>
    </location>
</feature>
<keyword evidence="2" id="KW-1133">Transmembrane helix</keyword>
<gene>
    <name evidence="3" type="ORF">C5167_023751</name>
</gene>
<keyword evidence="2" id="KW-0472">Membrane</keyword>
<dbReference type="Proteomes" id="UP000316621">
    <property type="component" value="Chromosome 5"/>
</dbReference>
<keyword evidence="4" id="KW-1185">Reference proteome</keyword>
<name>A0A4Y7JPP9_PAPSO</name>
<dbReference type="STRING" id="3469.A0A4Y7JPP9"/>
<reference evidence="3 4" key="1">
    <citation type="journal article" date="2018" name="Science">
        <title>The opium poppy genome and morphinan production.</title>
        <authorList>
            <person name="Guo L."/>
            <person name="Winzer T."/>
            <person name="Yang X."/>
            <person name="Li Y."/>
            <person name="Ning Z."/>
            <person name="He Z."/>
            <person name="Teodor R."/>
            <person name="Lu Y."/>
            <person name="Bowser T.A."/>
            <person name="Graham I.A."/>
            <person name="Ye K."/>
        </authorList>
    </citation>
    <scope>NUCLEOTIDE SEQUENCE [LARGE SCALE GENOMIC DNA]</scope>
    <source>
        <strain evidence="4">cv. HN1</strain>
        <tissue evidence="3">Leaves</tissue>
    </source>
</reference>
<evidence type="ECO:0000256" key="2">
    <source>
        <dbReference type="SAM" id="Phobius"/>
    </source>
</evidence>
<evidence type="ECO:0000256" key="1">
    <source>
        <dbReference type="SAM" id="MobiDB-lite"/>
    </source>
</evidence>
<feature type="compositionally biased region" description="Basic and acidic residues" evidence="1">
    <location>
        <begin position="135"/>
        <end position="145"/>
    </location>
</feature>
<evidence type="ECO:0000313" key="3">
    <source>
        <dbReference type="EMBL" id="RZC62002.1"/>
    </source>
</evidence>